<dbReference type="RefSeq" id="WP_006266554.1">
    <property type="nucleotide sequence ID" value="NZ_FNYS01000029.1"/>
</dbReference>
<dbReference type="AlphaFoldDB" id="A0A1H6YJH8"/>
<reference evidence="2 3" key="1">
    <citation type="submission" date="2016-10" db="EMBL/GenBank/DDBJ databases">
        <authorList>
            <person name="de Groot N.N."/>
        </authorList>
    </citation>
    <scope>NUCLEOTIDE SEQUENCE [LARGE SCALE GENOMIC DNA]</scope>
    <source>
        <strain evidence="2 3">DSM 23048</strain>
    </source>
</reference>
<evidence type="ECO:0000313" key="2">
    <source>
        <dbReference type="EMBL" id="SEJ37380.1"/>
    </source>
</evidence>
<organism evidence="2 3">
    <name type="scientific">Myroides marinus</name>
    <dbReference type="NCBI Taxonomy" id="703342"/>
    <lineage>
        <taxon>Bacteria</taxon>
        <taxon>Pseudomonadati</taxon>
        <taxon>Bacteroidota</taxon>
        <taxon>Flavobacteriia</taxon>
        <taxon>Flavobacteriales</taxon>
        <taxon>Flavobacteriaceae</taxon>
        <taxon>Myroides</taxon>
    </lineage>
</organism>
<proteinExistence type="predicted"/>
<evidence type="ECO:0008006" key="4">
    <source>
        <dbReference type="Google" id="ProtNLM"/>
    </source>
</evidence>
<accession>A0A1H6YJH8</accession>
<dbReference type="EMBL" id="FNYS01000029">
    <property type="protein sequence ID" value="SEJ37380.1"/>
    <property type="molecule type" value="Genomic_DNA"/>
</dbReference>
<keyword evidence="1" id="KW-0732">Signal</keyword>
<sequence>MLKQIIICSVFLLCTLVHAQKNDTLYTKLIDDFQLVSPEKANFYKVIRPMDKQGFSAVEDYTIEGYIVSKGFARRDMLRFIYKGERFFYGHDGEVTGVYKYDDKGNQYSIESFDSLKKKSYRLITKEGKPFAGEIYDLGVLYTYEKGKQIKVTCYYNNSTQPYAIKKVDTIQYFDMKGDVVGELNYATDNGEFVPLNGDKYEYKQGRFVSYLKYQDRAIVYQGKFNLEAKAVFQLQHEVFYKNEKYYKENVYYTDGKLRVTNWYSQDDLNVLISSDYYNQNEEYLGTYNEQTKTGVNVYFYDDFFIKQIKTEKEGRVLKEINFLKEIEPVVKTRIYYKLSEIDYAQGQGWFYDQKGELISSVEYKDGIPWNGTTYEFSDGNVVISPYVNGFIDGIQEIYADYPNTPLILRKNVYKDKKLRLEQWYEQGELLQELEYASANEVNAIDELISKGKKYIVYRDGQPYHGSETTEELSHIREDIYRKGKKIETTYTAHNGLVFAKEYFFADSKIRRIFYNDQGREIISYEVQFERLNGDYSYTDKNGITYKATFQKGYLISGEVLYNYINEDDQHNLYYIYVKRLGSKVDIKLKDVSENKWLNEQTISTEDIVYPNISLLAAPIDAQFLYFDSEYRFLFTD</sequence>
<protein>
    <recommendedName>
        <fullName evidence="4">Antitoxin component YwqK of the YwqJK toxin-antitoxin module</fullName>
    </recommendedName>
</protein>
<gene>
    <name evidence="2" type="ORF">SAMN04488018_12914</name>
</gene>
<feature type="chain" id="PRO_5010162034" description="Antitoxin component YwqK of the YwqJK toxin-antitoxin module" evidence="1">
    <location>
        <begin position="20"/>
        <end position="637"/>
    </location>
</feature>
<evidence type="ECO:0000313" key="3">
    <source>
        <dbReference type="Proteomes" id="UP000183077"/>
    </source>
</evidence>
<feature type="signal peptide" evidence="1">
    <location>
        <begin position="1"/>
        <end position="19"/>
    </location>
</feature>
<evidence type="ECO:0000256" key="1">
    <source>
        <dbReference type="SAM" id="SignalP"/>
    </source>
</evidence>
<dbReference type="GeneID" id="82258670"/>
<dbReference type="Proteomes" id="UP000183077">
    <property type="component" value="Unassembled WGS sequence"/>
</dbReference>
<name>A0A1H6YJH8_9FLAO</name>